<evidence type="ECO:0000313" key="1">
    <source>
        <dbReference type="EMBL" id="MFL9835839.1"/>
    </source>
</evidence>
<dbReference type="PANTHER" id="PTHR41930">
    <property type="entry name" value="UPF0200 PROTEIN MJ1399"/>
    <property type="match status" value="1"/>
</dbReference>
<accession>A0ABW8Y6T6</accession>
<dbReference type="InterPro" id="IPR027417">
    <property type="entry name" value="P-loop_NTPase"/>
</dbReference>
<dbReference type="SUPFAM" id="SSF52540">
    <property type="entry name" value="P-loop containing nucleoside triphosphate hydrolases"/>
    <property type="match status" value="1"/>
</dbReference>
<sequence length="184" mass="21321">MTTIGIIGKICSGKSTIAKEISERFQIPIISFGSFLIDCSKKNNLPTDRNSLQNLGNHFIEQDSGAFLENVISTQSEIKDLMIVEGIRHLSIYNEIERISEKCIFIFIDTSIEVRYVRYCDRLKESDKKVDLSEFYVIDNHDVEKEIDSLKDKCQFIIKTDVRDDVQNLFENLNTFLADRRCHE</sequence>
<dbReference type="RefSeq" id="WP_408092959.1">
    <property type="nucleotide sequence ID" value="NZ_JBELPY010000023.1"/>
</dbReference>
<organism evidence="1 2">
    <name type="scientific">Chryseobacterium terrae</name>
    <dbReference type="NCBI Taxonomy" id="3163299"/>
    <lineage>
        <taxon>Bacteria</taxon>
        <taxon>Pseudomonadati</taxon>
        <taxon>Bacteroidota</taxon>
        <taxon>Flavobacteriia</taxon>
        <taxon>Flavobacteriales</taxon>
        <taxon>Weeksellaceae</taxon>
        <taxon>Chryseobacterium group</taxon>
        <taxon>Chryseobacterium</taxon>
    </lineage>
</organism>
<protein>
    <submittedName>
        <fullName evidence="1">AAA family ATPase</fullName>
    </submittedName>
</protein>
<comment type="caution">
    <text evidence="1">The sequence shown here is derived from an EMBL/GenBank/DDBJ whole genome shotgun (WGS) entry which is preliminary data.</text>
</comment>
<dbReference type="EMBL" id="JBELPY010000023">
    <property type="protein sequence ID" value="MFL9835839.1"/>
    <property type="molecule type" value="Genomic_DNA"/>
</dbReference>
<gene>
    <name evidence="1" type="ORF">ABS765_17625</name>
</gene>
<reference evidence="1 2" key="1">
    <citation type="submission" date="2024-06" db="EMBL/GenBank/DDBJ databases">
        <authorList>
            <person name="Kaempfer P."/>
            <person name="Viver T."/>
        </authorList>
    </citation>
    <scope>NUCLEOTIDE SEQUENCE [LARGE SCALE GENOMIC DNA]</scope>
    <source>
        <strain evidence="1 2">ST-37</strain>
    </source>
</reference>
<dbReference type="Gene3D" id="3.40.50.300">
    <property type="entry name" value="P-loop containing nucleotide triphosphate hydrolases"/>
    <property type="match status" value="1"/>
</dbReference>
<keyword evidence="2" id="KW-1185">Reference proteome</keyword>
<dbReference type="Proteomes" id="UP001629058">
    <property type="component" value="Unassembled WGS sequence"/>
</dbReference>
<dbReference type="PANTHER" id="PTHR41930:SF1">
    <property type="entry name" value="DEPHOSPHO-COA KINASE"/>
    <property type="match status" value="1"/>
</dbReference>
<proteinExistence type="predicted"/>
<evidence type="ECO:0000313" key="2">
    <source>
        <dbReference type="Proteomes" id="UP001629058"/>
    </source>
</evidence>
<name>A0ABW8Y6T6_9FLAO</name>
<dbReference type="Pfam" id="PF13238">
    <property type="entry name" value="AAA_18"/>
    <property type="match status" value="1"/>
</dbReference>